<reference evidence="1 2" key="1">
    <citation type="submission" date="2024-07" db="EMBL/GenBank/DDBJ databases">
        <title>Section-level genome sequencing and comparative genomics of Aspergillus sections Usti and Cavernicolus.</title>
        <authorList>
            <consortium name="Lawrence Berkeley National Laboratory"/>
            <person name="Nybo J.L."/>
            <person name="Vesth T.C."/>
            <person name="Theobald S."/>
            <person name="Frisvad J.C."/>
            <person name="Larsen T.O."/>
            <person name="Kjaerboelling I."/>
            <person name="Rothschild-Mancinelli K."/>
            <person name="Lyhne E.K."/>
            <person name="Kogle M.E."/>
            <person name="Barry K."/>
            <person name="Clum A."/>
            <person name="Na H."/>
            <person name="Ledsgaard L."/>
            <person name="Lin J."/>
            <person name="Lipzen A."/>
            <person name="Kuo A."/>
            <person name="Riley R."/>
            <person name="Mondo S."/>
            <person name="LaButti K."/>
            <person name="Haridas S."/>
            <person name="Pangalinan J."/>
            <person name="Salamov A.A."/>
            <person name="Simmons B.A."/>
            <person name="Magnuson J.K."/>
            <person name="Chen J."/>
            <person name="Drula E."/>
            <person name="Henrissat B."/>
            <person name="Wiebenga A."/>
            <person name="Lubbers R.J."/>
            <person name="Gomes A.C."/>
            <person name="Macurrencykelacurrency M.R."/>
            <person name="Stajich J."/>
            <person name="Grigoriev I.V."/>
            <person name="Mortensen U.H."/>
            <person name="De vries R.P."/>
            <person name="Baker S.E."/>
            <person name="Andersen M.R."/>
        </authorList>
    </citation>
    <scope>NUCLEOTIDE SEQUENCE [LARGE SCALE GENOMIC DNA]</scope>
    <source>
        <strain evidence="1 2">CBS 756.74</strain>
    </source>
</reference>
<evidence type="ECO:0000313" key="2">
    <source>
        <dbReference type="Proteomes" id="UP001610444"/>
    </source>
</evidence>
<dbReference type="GeneID" id="98152583"/>
<name>A0ABR4KX53_9EURO</name>
<gene>
    <name evidence="1" type="ORF">BJX68DRAFT_192519</name>
</gene>
<sequence length="196" mass="21982">MVRYDTPNQAFGPTLFPFDMLGKSYCGLALMSGECRRKVTIRMIQYPRQKLYICRTYTLGSARSSQLNAQGTGDCRIAPLPKDDLPHIGTKSGFKRAYAREVVYFCNDGVKFSLSHSTSWRGMVQTISRAACLDPRSRQPAGVPVAAVQTPWRSVHPAWRGPSPRFLYLQSSSGSKVWGNLETTVRWAPESRNENT</sequence>
<comment type="caution">
    <text evidence="1">The sequence shown here is derived from an EMBL/GenBank/DDBJ whole genome shotgun (WGS) entry which is preliminary data.</text>
</comment>
<proteinExistence type="predicted"/>
<evidence type="ECO:0000313" key="1">
    <source>
        <dbReference type="EMBL" id="KAL2856861.1"/>
    </source>
</evidence>
<keyword evidence="2" id="KW-1185">Reference proteome</keyword>
<organism evidence="1 2">
    <name type="scientific">Aspergillus pseudodeflectus</name>
    <dbReference type="NCBI Taxonomy" id="176178"/>
    <lineage>
        <taxon>Eukaryota</taxon>
        <taxon>Fungi</taxon>
        <taxon>Dikarya</taxon>
        <taxon>Ascomycota</taxon>
        <taxon>Pezizomycotina</taxon>
        <taxon>Eurotiomycetes</taxon>
        <taxon>Eurotiomycetidae</taxon>
        <taxon>Eurotiales</taxon>
        <taxon>Aspergillaceae</taxon>
        <taxon>Aspergillus</taxon>
        <taxon>Aspergillus subgen. Nidulantes</taxon>
    </lineage>
</organism>
<protein>
    <submittedName>
        <fullName evidence="1">Uncharacterized protein</fullName>
    </submittedName>
</protein>
<dbReference type="EMBL" id="JBFXLR010000007">
    <property type="protein sequence ID" value="KAL2856861.1"/>
    <property type="molecule type" value="Genomic_DNA"/>
</dbReference>
<accession>A0ABR4KX53</accession>
<dbReference type="Proteomes" id="UP001610444">
    <property type="component" value="Unassembled WGS sequence"/>
</dbReference>
<dbReference type="RefSeq" id="XP_070902725.1">
    <property type="nucleotide sequence ID" value="XM_071037419.1"/>
</dbReference>